<sequence length="45" mass="5063">MLALGALVAFYRGLLFLCKYSYSIAEARASKILTKPPRRGNFNKI</sequence>
<dbReference type="Proteomes" id="UP000005709">
    <property type="component" value="Unassembled WGS sequence"/>
</dbReference>
<organism evidence="1 2">
    <name type="scientific">Campylobacter gracilis RM3268</name>
    <dbReference type="NCBI Taxonomy" id="553220"/>
    <lineage>
        <taxon>Bacteria</taxon>
        <taxon>Pseudomonadati</taxon>
        <taxon>Campylobacterota</taxon>
        <taxon>Epsilonproteobacteria</taxon>
        <taxon>Campylobacterales</taxon>
        <taxon>Campylobacteraceae</taxon>
        <taxon>Campylobacter</taxon>
    </lineage>
</organism>
<comment type="caution">
    <text evidence="1">The sequence shown here is derived from an EMBL/GenBank/DDBJ whole genome shotgun (WGS) entry which is preliminary data.</text>
</comment>
<name>C8PK36_9BACT</name>
<accession>C8PK36</accession>
<gene>
    <name evidence="1" type="ORF">CAMGR0001_1587</name>
</gene>
<evidence type="ECO:0000313" key="2">
    <source>
        <dbReference type="Proteomes" id="UP000005709"/>
    </source>
</evidence>
<dbReference type="EMBL" id="ACYG01000027">
    <property type="protein sequence ID" value="EEV17291.1"/>
    <property type="molecule type" value="Genomic_DNA"/>
</dbReference>
<protein>
    <submittedName>
        <fullName evidence="1">Uncharacterized protein</fullName>
    </submittedName>
</protein>
<proteinExistence type="predicted"/>
<keyword evidence="2" id="KW-1185">Reference proteome</keyword>
<dbReference type="AlphaFoldDB" id="C8PK36"/>
<evidence type="ECO:0000313" key="1">
    <source>
        <dbReference type="EMBL" id="EEV17291.1"/>
    </source>
</evidence>
<reference evidence="1 2" key="1">
    <citation type="submission" date="2009-07" db="EMBL/GenBank/DDBJ databases">
        <authorList>
            <person name="Madupu R."/>
            <person name="Sebastian Y."/>
            <person name="Durkin A.S."/>
            <person name="Torralba M."/>
            <person name="Methe B."/>
            <person name="Sutton G.G."/>
            <person name="Strausberg R.L."/>
            <person name="Nelson K.E."/>
        </authorList>
    </citation>
    <scope>NUCLEOTIDE SEQUENCE [LARGE SCALE GENOMIC DNA]</scope>
    <source>
        <strain evidence="1 2">RM3268</strain>
    </source>
</reference>